<reference evidence="2" key="1">
    <citation type="submission" date="2002-04" db="EMBL/GenBank/DDBJ databases">
        <title>Oryza sativa nipponbare(GA3) genomic DNA, chromosome 8, BAC clone:OSJNBa0049G15.</title>
        <authorList>
            <person name="Sasaki T."/>
            <person name="Matsumoto T."/>
            <person name="Katayose Y."/>
        </authorList>
    </citation>
    <scope>NUCLEOTIDE SEQUENCE</scope>
</reference>
<reference evidence="3" key="2">
    <citation type="submission" date="2002-07" db="EMBL/GenBank/DDBJ databases">
        <title>Oryza sativa nipponbare(GA3) genomic DNA, chromosome 8, BAC clone:OSJNBb0003H03.</title>
        <authorList>
            <person name="Sasaki T."/>
            <person name="Matsumoto T."/>
            <person name="Katayose Y."/>
        </authorList>
    </citation>
    <scope>NUCLEOTIDE SEQUENCE</scope>
</reference>
<dbReference type="Proteomes" id="UP000000763">
    <property type="component" value="Chromosome 8"/>
</dbReference>
<reference evidence="4" key="4">
    <citation type="journal article" date="2008" name="Nucleic Acids Res.">
        <title>The rice annotation project database (RAP-DB): 2008 update.</title>
        <authorList>
            <consortium name="The rice annotation project (RAP)"/>
        </authorList>
    </citation>
    <scope>GENOME REANNOTATION</scope>
    <source>
        <strain evidence="4">cv. Nipponbare</strain>
    </source>
</reference>
<protein>
    <submittedName>
        <fullName evidence="3">Uncharacterized protein</fullName>
    </submittedName>
</protein>
<dbReference type="EMBL" id="AP005064">
    <property type="protein sequence ID" value="BAD05498.1"/>
    <property type="molecule type" value="Genomic_DNA"/>
</dbReference>
<proteinExistence type="predicted"/>
<feature type="compositionally biased region" description="Low complexity" evidence="1">
    <location>
        <begin position="107"/>
        <end position="116"/>
    </location>
</feature>
<dbReference type="AlphaFoldDB" id="Q6Z0B4"/>
<gene>
    <name evidence="2" type="ORF">OSJNBa0049G15.27</name>
    <name evidence="3" type="ORF">OSJNBb0003H03.8</name>
</gene>
<evidence type="ECO:0000256" key="1">
    <source>
        <dbReference type="SAM" id="MobiDB-lite"/>
    </source>
</evidence>
<evidence type="ECO:0000313" key="3">
    <source>
        <dbReference type="EMBL" id="BAD05670.1"/>
    </source>
</evidence>
<evidence type="ECO:0000313" key="2">
    <source>
        <dbReference type="EMBL" id="BAD05498.1"/>
    </source>
</evidence>
<evidence type="ECO:0000313" key="4">
    <source>
        <dbReference type="Proteomes" id="UP000000763"/>
    </source>
</evidence>
<dbReference type="EMBL" id="AP005495">
    <property type="protein sequence ID" value="BAD05670.1"/>
    <property type="molecule type" value="Genomic_DNA"/>
</dbReference>
<name>Q6Z0B4_ORYSJ</name>
<feature type="compositionally biased region" description="Basic and acidic residues" evidence="1">
    <location>
        <begin position="1"/>
        <end position="11"/>
    </location>
</feature>
<feature type="compositionally biased region" description="Basic and acidic residues" evidence="1">
    <location>
        <begin position="50"/>
        <end position="60"/>
    </location>
</feature>
<organism evidence="3 4">
    <name type="scientific">Oryza sativa subsp. japonica</name>
    <name type="common">Rice</name>
    <dbReference type="NCBI Taxonomy" id="39947"/>
    <lineage>
        <taxon>Eukaryota</taxon>
        <taxon>Viridiplantae</taxon>
        <taxon>Streptophyta</taxon>
        <taxon>Embryophyta</taxon>
        <taxon>Tracheophyta</taxon>
        <taxon>Spermatophyta</taxon>
        <taxon>Magnoliopsida</taxon>
        <taxon>Liliopsida</taxon>
        <taxon>Poales</taxon>
        <taxon>Poaceae</taxon>
        <taxon>BOP clade</taxon>
        <taxon>Oryzoideae</taxon>
        <taxon>Oryzeae</taxon>
        <taxon>Oryzinae</taxon>
        <taxon>Oryza</taxon>
        <taxon>Oryza sativa</taxon>
    </lineage>
</organism>
<reference evidence="4" key="3">
    <citation type="journal article" date="2005" name="Nature">
        <title>The map-based sequence of the rice genome.</title>
        <authorList>
            <consortium name="International rice genome sequencing project (IRGSP)"/>
            <person name="Matsumoto T."/>
            <person name="Wu J."/>
            <person name="Kanamori H."/>
            <person name="Katayose Y."/>
            <person name="Fujisawa M."/>
            <person name="Namiki N."/>
            <person name="Mizuno H."/>
            <person name="Yamamoto K."/>
            <person name="Antonio B.A."/>
            <person name="Baba T."/>
            <person name="Sakata K."/>
            <person name="Nagamura Y."/>
            <person name="Aoki H."/>
            <person name="Arikawa K."/>
            <person name="Arita K."/>
            <person name="Bito T."/>
            <person name="Chiden Y."/>
            <person name="Fujitsuka N."/>
            <person name="Fukunaka R."/>
            <person name="Hamada M."/>
            <person name="Harada C."/>
            <person name="Hayashi A."/>
            <person name="Hijishita S."/>
            <person name="Honda M."/>
            <person name="Hosokawa S."/>
            <person name="Ichikawa Y."/>
            <person name="Idonuma A."/>
            <person name="Iijima M."/>
            <person name="Ikeda M."/>
            <person name="Ikeno M."/>
            <person name="Ito K."/>
            <person name="Ito S."/>
            <person name="Ito T."/>
            <person name="Ito Y."/>
            <person name="Ito Y."/>
            <person name="Iwabuchi A."/>
            <person name="Kamiya K."/>
            <person name="Karasawa W."/>
            <person name="Kurita K."/>
            <person name="Katagiri S."/>
            <person name="Kikuta A."/>
            <person name="Kobayashi H."/>
            <person name="Kobayashi N."/>
            <person name="Machita K."/>
            <person name="Maehara T."/>
            <person name="Masukawa M."/>
            <person name="Mizubayashi T."/>
            <person name="Mukai Y."/>
            <person name="Nagasaki H."/>
            <person name="Nagata Y."/>
            <person name="Naito S."/>
            <person name="Nakashima M."/>
            <person name="Nakama Y."/>
            <person name="Nakamichi Y."/>
            <person name="Nakamura M."/>
            <person name="Meguro A."/>
            <person name="Negishi M."/>
            <person name="Ohta I."/>
            <person name="Ohta T."/>
            <person name="Okamoto M."/>
            <person name="Ono N."/>
            <person name="Saji S."/>
            <person name="Sakaguchi M."/>
            <person name="Sakai K."/>
            <person name="Shibata M."/>
            <person name="Shimokawa T."/>
            <person name="Song J."/>
            <person name="Takazaki Y."/>
            <person name="Terasawa K."/>
            <person name="Tsugane M."/>
            <person name="Tsuji K."/>
            <person name="Ueda S."/>
            <person name="Waki K."/>
            <person name="Yamagata H."/>
            <person name="Yamamoto M."/>
            <person name="Yamamoto S."/>
            <person name="Yamane H."/>
            <person name="Yoshiki S."/>
            <person name="Yoshihara R."/>
            <person name="Yukawa K."/>
            <person name="Zhong H."/>
            <person name="Yano M."/>
            <person name="Yuan Q."/>
            <person name="Ouyang S."/>
            <person name="Liu J."/>
            <person name="Jones K.M."/>
            <person name="Gansberger K."/>
            <person name="Moffat K."/>
            <person name="Hill J."/>
            <person name="Bera J."/>
            <person name="Fadrosh D."/>
            <person name="Jin S."/>
            <person name="Johri S."/>
            <person name="Kim M."/>
            <person name="Overton L."/>
            <person name="Reardon M."/>
            <person name="Tsitrin T."/>
            <person name="Vuong H."/>
            <person name="Weaver B."/>
            <person name="Ciecko A."/>
            <person name="Tallon L."/>
            <person name="Jackson J."/>
            <person name="Pai G."/>
            <person name="Aken S.V."/>
            <person name="Utterback T."/>
            <person name="Reidmuller S."/>
            <person name="Feldblyum T."/>
            <person name="Hsiao J."/>
            <person name="Zismann V."/>
            <person name="Iobst S."/>
            <person name="de Vazeille A.R."/>
            <person name="Buell C.R."/>
            <person name="Ying K."/>
            <person name="Li Y."/>
            <person name="Lu T."/>
            <person name="Huang Y."/>
            <person name="Zhao Q."/>
            <person name="Feng Q."/>
            <person name="Zhang L."/>
            <person name="Zhu J."/>
            <person name="Weng Q."/>
            <person name="Mu J."/>
            <person name="Lu Y."/>
            <person name="Fan D."/>
            <person name="Liu Y."/>
            <person name="Guan J."/>
            <person name="Zhang Y."/>
            <person name="Yu S."/>
            <person name="Liu X."/>
            <person name="Zhang Y."/>
            <person name="Hong G."/>
            <person name="Han B."/>
            <person name="Choisne N."/>
            <person name="Demange N."/>
            <person name="Orjeda G."/>
            <person name="Samain S."/>
            <person name="Cattolico L."/>
            <person name="Pelletier E."/>
            <person name="Couloux A."/>
            <person name="Segurens B."/>
            <person name="Wincker P."/>
            <person name="D'Hont A."/>
            <person name="Scarpelli C."/>
            <person name="Weissenbach J."/>
            <person name="Salanoubat M."/>
            <person name="Quetier F."/>
            <person name="Yu Y."/>
            <person name="Kim H.R."/>
            <person name="Rambo T."/>
            <person name="Currie J."/>
            <person name="Collura K."/>
            <person name="Luo M."/>
            <person name="Yang T."/>
            <person name="Ammiraju J.S.S."/>
            <person name="Engler F."/>
            <person name="Soderlund C."/>
            <person name="Wing R.A."/>
            <person name="Palmer L.E."/>
            <person name="de la Bastide M."/>
            <person name="Spiegel L."/>
            <person name="Nascimento L."/>
            <person name="Zutavern T."/>
            <person name="O'Shaughnessy A."/>
            <person name="Dike S."/>
            <person name="Dedhia N."/>
            <person name="Preston R."/>
            <person name="Balija V."/>
            <person name="McCombie W.R."/>
            <person name="Chow T."/>
            <person name="Chen H."/>
            <person name="Chung M."/>
            <person name="Chen C."/>
            <person name="Shaw J."/>
            <person name="Wu H."/>
            <person name="Hsiao K."/>
            <person name="Chao Y."/>
            <person name="Chu M."/>
            <person name="Cheng C."/>
            <person name="Hour A."/>
            <person name="Lee P."/>
            <person name="Lin S."/>
            <person name="Lin Y."/>
            <person name="Liou J."/>
            <person name="Liu S."/>
            <person name="Hsing Y."/>
            <person name="Raghuvanshi S."/>
            <person name="Mohanty A."/>
            <person name="Bharti A.K."/>
            <person name="Gaur A."/>
            <person name="Gupta V."/>
            <person name="Kumar D."/>
            <person name="Ravi V."/>
            <person name="Vij S."/>
            <person name="Kapur A."/>
            <person name="Khurana P."/>
            <person name="Khurana P."/>
            <person name="Khurana J.P."/>
            <person name="Tyagi A.K."/>
            <person name="Gaikwad K."/>
            <person name="Singh A."/>
            <person name="Dalal V."/>
            <person name="Srivastava S."/>
            <person name="Dixit A."/>
            <person name="Pal A.K."/>
            <person name="Ghazi I.A."/>
            <person name="Yadav M."/>
            <person name="Pandit A."/>
            <person name="Bhargava A."/>
            <person name="Sureshbabu K."/>
            <person name="Batra K."/>
            <person name="Sharma T.R."/>
            <person name="Mohapatra T."/>
            <person name="Singh N.K."/>
            <person name="Messing J."/>
            <person name="Nelson A.B."/>
            <person name="Fuks G."/>
            <person name="Kavchok S."/>
            <person name="Keizer G."/>
            <person name="Linton E."/>
            <person name="Llaca V."/>
            <person name="Song R."/>
            <person name="Tanyolac B."/>
            <person name="Young S."/>
            <person name="Ho-Il K."/>
            <person name="Hahn J.H."/>
            <person name="Sangsakoo G."/>
            <person name="Vanavichit A."/>
            <person name="de Mattos Luiz.A.T."/>
            <person name="Zimmer P.D."/>
            <person name="Malone G."/>
            <person name="Dellagostin O."/>
            <person name="de Oliveira A.C."/>
            <person name="Bevan M."/>
            <person name="Bancroft I."/>
            <person name="Minx P."/>
            <person name="Cordum H."/>
            <person name="Wilson R."/>
            <person name="Cheng Z."/>
            <person name="Jin W."/>
            <person name="Jiang J."/>
            <person name="Leong S.A."/>
            <person name="Iwama H."/>
            <person name="Gojobori T."/>
            <person name="Itoh T."/>
            <person name="Niimura Y."/>
            <person name="Fujii Y."/>
            <person name="Habara T."/>
            <person name="Sakai H."/>
            <person name="Sato Y."/>
            <person name="Wilson G."/>
            <person name="Kumar K."/>
            <person name="McCouch S."/>
            <person name="Juretic N."/>
            <person name="Hoen D."/>
            <person name="Wright S."/>
            <person name="Bruskiewich R."/>
            <person name="Bureau T."/>
            <person name="Miyao A."/>
            <person name="Hirochika H."/>
            <person name="Nishikawa T."/>
            <person name="Kadowaki K."/>
            <person name="Sugiura M."/>
            <person name="Burr B."/>
            <person name="Sasaki T."/>
        </authorList>
    </citation>
    <scope>NUCLEOTIDE SEQUENCE [LARGE SCALE GENOMIC DNA]</scope>
    <source>
        <strain evidence="4">cv. Nipponbare</strain>
    </source>
</reference>
<feature type="region of interest" description="Disordered" evidence="1">
    <location>
        <begin position="1"/>
        <end position="119"/>
    </location>
</feature>
<feature type="compositionally biased region" description="Basic and acidic residues" evidence="1">
    <location>
        <begin position="27"/>
        <end position="40"/>
    </location>
</feature>
<accession>Q6Z0B4</accession>
<sequence>MEELKEKEYSKLEPGSYKHSWNGSSEGEVKDSTAEGEPRMASDNTSISLYHREAASEGESRMATGKARRMAEWAGGSHGNGGDRRSSRWQAELGTAEDGERRRRHSLSSPSPSINRFGCQSVRTMSNGGGAALWGRRVAEAAPSQPLPTCASSTAASMLAATGAQFVLGFRRCTGLLLGI</sequence>